<dbReference type="GO" id="GO:0006508">
    <property type="term" value="P:proteolysis"/>
    <property type="evidence" value="ECO:0007669"/>
    <property type="project" value="InterPro"/>
</dbReference>
<evidence type="ECO:0000259" key="1">
    <source>
        <dbReference type="Pfam" id="PF01400"/>
    </source>
</evidence>
<dbReference type="OrthoDB" id="291007at2759"/>
<comment type="caution">
    <text evidence="2">The sequence shown here is derived from an EMBL/GenBank/DDBJ whole genome shotgun (WGS) entry which is preliminary data.</text>
</comment>
<dbReference type="Proteomes" id="UP000193144">
    <property type="component" value="Unassembled WGS sequence"/>
</dbReference>
<dbReference type="SUPFAM" id="SSF55486">
    <property type="entry name" value="Metalloproteases ('zincins'), catalytic domain"/>
    <property type="match status" value="1"/>
</dbReference>
<reference evidence="2 3" key="1">
    <citation type="submission" date="2016-07" db="EMBL/GenBank/DDBJ databases">
        <title>Pervasive Adenine N6-methylation of Active Genes in Fungi.</title>
        <authorList>
            <consortium name="DOE Joint Genome Institute"/>
            <person name="Mondo S.J."/>
            <person name="Dannebaum R.O."/>
            <person name="Kuo R.C."/>
            <person name="Labutti K."/>
            <person name="Haridas S."/>
            <person name="Kuo A."/>
            <person name="Salamov A."/>
            <person name="Ahrendt S.R."/>
            <person name="Lipzen A."/>
            <person name="Sullivan W."/>
            <person name="Andreopoulos W.B."/>
            <person name="Clum A."/>
            <person name="Lindquist E."/>
            <person name="Daum C."/>
            <person name="Ramamoorthy G.K."/>
            <person name="Gryganskyi A."/>
            <person name="Culley D."/>
            <person name="Magnuson J.K."/>
            <person name="James T.Y."/>
            <person name="O'Malley M.A."/>
            <person name="Stajich J.E."/>
            <person name="Spatafora J.W."/>
            <person name="Visel A."/>
            <person name="Grigoriev I.V."/>
        </authorList>
    </citation>
    <scope>NUCLEOTIDE SEQUENCE [LARGE SCALE GENOMIC DNA]</scope>
    <source>
        <strain evidence="2 3">CBS 115471</strain>
    </source>
</reference>
<dbReference type="AlphaFoldDB" id="A0A1Y1ZWB4"/>
<feature type="domain" description="Peptidase M12A" evidence="1">
    <location>
        <begin position="191"/>
        <end position="226"/>
    </location>
</feature>
<sequence length="334" mass="37117">MKPPILIRSVTLAAFARTIIAGRPLLRSTSNNTGLSPGGLGSADIFDDSTKLSLYGKPWDRAEEHKVLIRYCYRNPTIRSSVQTFIEGGINKWKTALGERSEEKGHAVAFEEAMEPGTEPDTEQPAYCAKAGASIDEYYDDDWNPKVPFDTLVINEVTGNTGSSSTIGLGQESKPWQNILDVGLYWNYVDRALTTAHELGHVLGMAHEHQRTDRKKYIVYLCTNLRDYDAVRHQLQADNAAGRGKRKGLYPLNNPPSSDLTTQTHHLASPGKCTIYAITQRRPSRTDSRPSSSLRALRRTRKTRWWVTAITMSVPSCTTCPTRGWGPTAPSPVK</sequence>
<name>A0A1Y1ZWB4_9PLEO</name>
<dbReference type="Pfam" id="PF01400">
    <property type="entry name" value="Astacin"/>
    <property type="match status" value="1"/>
</dbReference>
<dbReference type="InterPro" id="IPR001506">
    <property type="entry name" value="Peptidase_M12A"/>
</dbReference>
<dbReference type="EMBL" id="MCFA01000032">
    <property type="protein sequence ID" value="ORY14559.1"/>
    <property type="molecule type" value="Genomic_DNA"/>
</dbReference>
<dbReference type="InterPro" id="IPR024079">
    <property type="entry name" value="MetalloPept_cat_dom_sf"/>
</dbReference>
<gene>
    <name evidence="2" type="ORF">BCR34DRAFT_228307</name>
</gene>
<proteinExistence type="predicted"/>
<evidence type="ECO:0000313" key="2">
    <source>
        <dbReference type="EMBL" id="ORY14559.1"/>
    </source>
</evidence>
<keyword evidence="3" id="KW-1185">Reference proteome</keyword>
<organism evidence="2 3">
    <name type="scientific">Clohesyomyces aquaticus</name>
    <dbReference type="NCBI Taxonomy" id="1231657"/>
    <lineage>
        <taxon>Eukaryota</taxon>
        <taxon>Fungi</taxon>
        <taxon>Dikarya</taxon>
        <taxon>Ascomycota</taxon>
        <taxon>Pezizomycotina</taxon>
        <taxon>Dothideomycetes</taxon>
        <taxon>Pleosporomycetidae</taxon>
        <taxon>Pleosporales</taxon>
        <taxon>Lindgomycetaceae</taxon>
        <taxon>Clohesyomyces</taxon>
    </lineage>
</organism>
<accession>A0A1Y1ZWB4</accession>
<evidence type="ECO:0000313" key="3">
    <source>
        <dbReference type="Proteomes" id="UP000193144"/>
    </source>
</evidence>
<dbReference type="GO" id="GO:0004222">
    <property type="term" value="F:metalloendopeptidase activity"/>
    <property type="evidence" value="ECO:0007669"/>
    <property type="project" value="InterPro"/>
</dbReference>
<protein>
    <recommendedName>
        <fullName evidence="1">Peptidase M12A domain-containing protein</fullName>
    </recommendedName>
</protein>
<dbReference type="Gene3D" id="3.40.390.10">
    <property type="entry name" value="Collagenase (Catalytic Domain)"/>
    <property type="match status" value="1"/>
</dbReference>